<dbReference type="GO" id="GO:0070006">
    <property type="term" value="F:metalloaminopeptidase activity"/>
    <property type="evidence" value="ECO:0007669"/>
    <property type="project" value="TreeGrafter"/>
</dbReference>
<feature type="domain" description="Peptidase M1 membrane alanine aminopeptidase" evidence="8">
    <location>
        <begin position="43"/>
        <end position="178"/>
    </location>
</feature>
<comment type="similarity">
    <text evidence="2">Belongs to the peptidase M1 family.</text>
</comment>
<dbReference type="OrthoDB" id="5850968at2759"/>
<evidence type="ECO:0000256" key="7">
    <source>
        <dbReference type="ARBA" id="ARBA00023049"/>
    </source>
</evidence>
<dbReference type="GO" id="GO:0006508">
    <property type="term" value="P:proteolysis"/>
    <property type="evidence" value="ECO:0007669"/>
    <property type="project" value="UniProtKB-KW"/>
</dbReference>
<dbReference type="Gene3D" id="1.10.390.10">
    <property type="entry name" value="Neutral Protease Domain 2"/>
    <property type="match status" value="2"/>
</dbReference>
<dbReference type="InterPro" id="IPR014782">
    <property type="entry name" value="Peptidase_M1_dom"/>
</dbReference>
<dbReference type="GO" id="GO:0043171">
    <property type="term" value="P:peptide catabolic process"/>
    <property type="evidence" value="ECO:0007669"/>
    <property type="project" value="TreeGrafter"/>
</dbReference>
<reference evidence="9 10" key="1">
    <citation type="submission" date="2018-11" db="EMBL/GenBank/DDBJ databases">
        <authorList>
            <consortium name="Pathogen Informatics"/>
        </authorList>
    </citation>
    <scope>NUCLEOTIDE SEQUENCE [LARGE SCALE GENOMIC DNA]</scope>
</reference>
<keyword evidence="7" id="KW-0482">Metalloprotease</keyword>
<keyword evidence="10" id="KW-1185">Reference proteome</keyword>
<dbReference type="GO" id="GO:0016020">
    <property type="term" value="C:membrane"/>
    <property type="evidence" value="ECO:0007669"/>
    <property type="project" value="TreeGrafter"/>
</dbReference>
<evidence type="ECO:0000256" key="2">
    <source>
        <dbReference type="ARBA" id="ARBA00010136"/>
    </source>
</evidence>
<dbReference type="InterPro" id="IPR050344">
    <property type="entry name" value="Peptidase_M1_aminopeptidases"/>
</dbReference>
<keyword evidence="3" id="KW-0645">Protease</keyword>
<dbReference type="InterPro" id="IPR027268">
    <property type="entry name" value="Peptidase_M4/M1_CTD_sf"/>
</dbReference>
<comment type="cofactor">
    <cofactor evidence="1">
        <name>Zn(2+)</name>
        <dbReference type="ChEBI" id="CHEBI:29105"/>
    </cofactor>
</comment>
<evidence type="ECO:0000259" key="8">
    <source>
        <dbReference type="Pfam" id="PF01433"/>
    </source>
</evidence>
<sequence>MENWGLITFRDSTLLYSQETTNAQTKEQIALIVCHEIAHQVFNLLALDDFSEAAMENWGLITFRDSTLLYSQETTNAQTKEQIALIVCHEIAHQWFGNLVTMDWWNDLWLNEGFANYMEYKCVDNLFPDWNIMTRFYSENIAYSQEPDGLRSSRAVSSNTSNNTNLMGLFDAISYHKVIARESVDITRVKI</sequence>
<evidence type="ECO:0000313" key="10">
    <source>
        <dbReference type="Proteomes" id="UP000270094"/>
    </source>
</evidence>
<evidence type="ECO:0000256" key="1">
    <source>
        <dbReference type="ARBA" id="ARBA00001947"/>
    </source>
</evidence>
<dbReference type="GO" id="GO:0008270">
    <property type="term" value="F:zinc ion binding"/>
    <property type="evidence" value="ECO:0007669"/>
    <property type="project" value="InterPro"/>
</dbReference>
<keyword evidence="5" id="KW-0378">Hydrolase</keyword>
<accession>A0A3P7J7C3</accession>
<protein>
    <recommendedName>
        <fullName evidence="8">Peptidase M1 membrane alanine aminopeptidase domain-containing protein</fullName>
    </recommendedName>
</protein>
<gene>
    <name evidence="9" type="ORF">SVUK_LOCUS16348</name>
</gene>
<dbReference type="Pfam" id="PF01433">
    <property type="entry name" value="Peptidase_M1"/>
    <property type="match status" value="2"/>
</dbReference>
<keyword evidence="4" id="KW-0479">Metal-binding</keyword>
<proteinExistence type="inferred from homology"/>
<dbReference type="GO" id="GO:0042277">
    <property type="term" value="F:peptide binding"/>
    <property type="evidence" value="ECO:0007669"/>
    <property type="project" value="TreeGrafter"/>
</dbReference>
<dbReference type="PANTHER" id="PTHR11533:SF299">
    <property type="entry name" value="AMINOPEPTIDASE"/>
    <property type="match status" value="1"/>
</dbReference>
<evidence type="ECO:0000313" key="9">
    <source>
        <dbReference type="EMBL" id="VDM81350.1"/>
    </source>
</evidence>
<dbReference type="PRINTS" id="PR00756">
    <property type="entry name" value="ALADIPTASE"/>
</dbReference>
<evidence type="ECO:0000256" key="3">
    <source>
        <dbReference type="ARBA" id="ARBA00022670"/>
    </source>
</evidence>
<dbReference type="InterPro" id="IPR001930">
    <property type="entry name" value="Peptidase_M1"/>
</dbReference>
<dbReference type="SUPFAM" id="SSF55486">
    <property type="entry name" value="Metalloproteases ('zincins'), catalytic domain"/>
    <property type="match status" value="2"/>
</dbReference>
<dbReference type="GO" id="GO:0005615">
    <property type="term" value="C:extracellular space"/>
    <property type="evidence" value="ECO:0007669"/>
    <property type="project" value="TreeGrafter"/>
</dbReference>
<keyword evidence="6" id="KW-0862">Zinc</keyword>
<dbReference type="AlphaFoldDB" id="A0A3P7J7C3"/>
<feature type="domain" description="Peptidase M1 membrane alanine aminopeptidase" evidence="8">
    <location>
        <begin position="1"/>
        <end position="41"/>
    </location>
</feature>
<dbReference type="EMBL" id="UYYB01112508">
    <property type="protein sequence ID" value="VDM81350.1"/>
    <property type="molecule type" value="Genomic_DNA"/>
</dbReference>
<evidence type="ECO:0000256" key="6">
    <source>
        <dbReference type="ARBA" id="ARBA00022833"/>
    </source>
</evidence>
<dbReference type="GO" id="GO:0005737">
    <property type="term" value="C:cytoplasm"/>
    <property type="evidence" value="ECO:0007669"/>
    <property type="project" value="TreeGrafter"/>
</dbReference>
<name>A0A3P7J7C3_STRVU</name>
<evidence type="ECO:0000256" key="5">
    <source>
        <dbReference type="ARBA" id="ARBA00022801"/>
    </source>
</evidence>
<dbReference type="PANTHER" id="PTHR11533">
    <property type="entry name" value="PROTEASE M1 ZINC METALLOPROTEASE"/>
    <property type="match status" value="1"/>
</dbReference>
<dbReference type="Proteomes" id="UP000270094">
    <property type="component" value="Unassembled WGS sequence"/>
</dbReference>
<evidence type="ECO:0000256" key="4">
    <source>
        <dbReference type="ARBA" id="ARBA00022723"/>
    </source>
</evidence>
<organism evidence="9 10">
    <name type="scientific">Strongylus vulgaris</name>
    <name type="common">Blood worm</name>
    <dbReference type="NCBI Taxonomy" id="40348"/>
    <lineage>
        <taxon>Eukaryota</taxon>
        <taxon>Metazoa</taxon>
        <taxon>Ecdysozoa</taxon>
        <taxon>Nematoda</taxon>
        <taxon>Chromadorea</taxon>
        <taxon>Rhabditida</taxon>
        <taxon>Rhabditina</taxon>
        <taxon>Rhabditomorpha</taxon>
        <taxon>Strongyloidea</taxon>
        <taxon>Strongylidae</taxon>
        <taxon>Strongylus</taxon>
    </lineage>
</organism>